<dbReference type="Pfam" id="PF08240">
    <property type="entry name" value="ADH_N"/>
    <property type="match status" value="1"/>
</dbReference>
<evidence type="ECO:0000256" key="1">
    <source>
        <dbReference type="ARBA" id="ARBA00022857"/>
    </source>
</evidence>
<organism evidence="4 5">
    <name type="scientific">Sphingorhabdus profundilacus</name>
    <dbReference type="NCBI Taxonomy" id="2509718"/>
    <lineage>
        <taxon>Bacteria</taxon>
        <taxon>Pseudomonadati</taxon>
        <taxon>Pseudomonadota</taxon>
        <taxon>Alphaproteobacteria</taxon>
        <taxon>Sphingomonadales</taxon>
        <taxon>Sphingomonadaceae</taxon>
        <taxon>Sphingorhabdus</taxon>
    </lineage>
</organism>
<reference evidence="4 5" key="1">
    <citation type="submission" date="2019-01" db="EMBL/GenBank/DDBJ databases">
        <title>Sphingorhabdus lacus sp.nov., isolated from an oligotrophic freshwater lake.</title>
        <authorList>
            <person name="Park M."/>
        </authorList>
    </citation>
    <scope>NUCLEOTIDE SEQUENCE [LARGE SCALE GENOMIC DNA]</scope>
    <source>
        <strain evidence="4 5">IMCC26285</strain>
    </source>
</reference>
<dbReference type="PANTHER" id="PTHR48106">
    <property type="entry name" value="QUINONE OXIDOREDUCTASE PIG3-RELATED"/>
    <property type="match status" value="1"/>
</dbReference>
<dbReference type="SUPFAM" id="SSF51735">
    <property type="entry name" value="NAD(P)-binding Rossmann-fold domains"/>
    <property type="match status" value="1"/>
</dbReference>
<dbReference type="InterPro" id="IPR020843">
    <property type="entry name" value="ER"/>
</dbReference>
<dbReference type="PROSITE" id="PS01162">
    <property type="entry name" value="QOR_ZETA_CRYSTAL"/>
    <property type="match status" value="1"/>
</dbReference>
<feature type="domain" description="Enoyl reductase (ER)" evidence="3">
    <location>
        <begin position="10"/>
        <end position="348"/>
    </location>
</feature>
<dbReference type="GO" id="GO:0016651">
    <property type="term" value="F:oxidoreductase activity, acting on NAD(P)H"/>
    <property type="evidence" value="ECO:0007669"/>
    <property type="project" value="TreeGrafter"/>
</dbReference>
<dbReference type="Gene3D" id="3.40.50.720">
    <property type="entry name" value="NAD(P)-binding Rossmann-like Domain"/>
    <property type="match status" value="1"/>
</dbReference>
<dbReference type="InterPro" id="IPR013154">
    <property type="entry name" value="ADH-like_N"/>
</dbReference>
<keyword evidence="5" id="KW-1185">Reference proteome</keyword>
<gene>
    <name evidence="4" type="ORF">EUU23_02445</name>
</gene>
<dbReference type="SUPFAM" id="SSF50129">
    <property type="entry name" value="GroES-like"/>
    <property type="match status" value="1"/>
</dbReference>
<dbReference type="Gene3D" id="3.90.180.10">
    <property type="entry name" value="Medium-chain alcohol dehydrogenases, catalytic domain"/>
    <property type="match status" value="1"/>
</dbReference>
<accession>A0A6I4LWP1</accession>
<dbReference type="AlphaFoldDB" id="A0A6I4LWP1"/>
<dbReference type="InterPro" id="IPR036291">
    <property type="entry name" value="NAD(P)-bd_dom_sf"/>
</dbReference>
<dbReference type="Pfam" id="PF00107">
    <property type="entry name" value="ADH_zinc_N"/>
    <property type="match status" value="1"/>
</dbReference>
<dbReference type="InterPro" id="IPR013149">
    <property type="entry name" value="ADH-like_C"/>
</dbReference>
<dbReference type="EMBL" id="SDWJ01000001">
    <property type="protein sequence ID" value="MVZ96563.1"/>
    <property type="molecule type" value="Genomic_DNA"/>
</dbReference>
<dbReference type="GO" id="GO:0070402">
    <property type="term" value="F:NADPH binding"/>
    <property type="evidence" value="ECO:0007669"/>
    <property type="project" value="TreeGrafter"/>
</dbReference>
<dbReference type="Proteomes" id="UP000471147">
    <property type="component" value="Unassembled WGS sequence"/>
</dbReference>
<dbReference type="InterPro" id="IPR011032">
    <property type="entry name" value="GroES-like_sf"/>
</dbReference>
<evidence type="ECO:0000313" key="5">
    <source>
        <dbReference type="Proteomes" id="UP000471147"/>
    </source>
</evidence>
<dbReference type="GO" id="GO:0008270">
    <property type="term" value="F:zinc ion binding"/>
    <property type="evidence" value="ECO:0007669"/>
    <property type="project" value="InterPro"/>
</dbReference>
<keyword evidence="1" id="KW-0521">NADP</keyword>
<dbReference type="CDD" id="cd08274">
    <property type="entry name" value="MDR9"/>
    <property type="match status" value="1"/>
</dbReference>
<comment type="caution">
    <text evidence="4">The sequence shown here is derived from an EMBL/GenBank/DDBJ whole genome shotgun (WGS) entry which is preliminary data.</text>
</comment>
<evidence type="ECO:0000259" key="3">
    <source>
        <dbReference type="SMART" id="SM00829"/>
    </source>
</evidence>
<keyword evidence="2" id="KW-0560">Oxidoreductase</keyword>
<evidence type="ECO:0000256" key="2">
    <source>
        <dbReference type="ARBA" id="ARBA00023002"/>
    </source>
</evidence>
<dbReference type="InterPro" id="IPR002364">
    <property type="entry name" value="Quin_OxRdtase/zeta-crystal_CS"/>
</dbReference>
<evidence type="ECO:0000313" key="4">
    <source>
        <dbReference type="EMBL" id="MVZ96563.1"/>
    </source>
</evidence>
<proteinExistence type="predicted"/>
<sequence>MGAVLLTGYGGYDKLEWRTDVPVPHPGPEDVLIRIGAAAVNNTDINTRIGWYSKAVAEATDAGAETGIDGAGDDGWSGAAFTFPRIQGADACGHIVAVGKGVDPARIGQRVLVEPVFRGSSRFDIRYFGSEVDGGFAEYASVPSVHAHRIESACSDVELASFPCAYATAENILTRIGVQAGERVLVTGASGGVGSAAVQLAKRRGADVTAMAADAKAETVRALGASQVVPRDADLESLFGPEYFDAAVDIVGGGQFGPILNSLKRGGRYGVSGAISGPVVDLDLRTLYLKDLRLFGCTVLEPEVFPNLIGYIERGEIKPLVAATYPITDIAAAQEAFLTKRHVGKIVLVF</sequence>
<protein>
    <submittedName>
        <fullName evidence="4">Alcohol dehydrogenase</fullName>
    </submittedName>
</protein>
<name>A0A6I4LWP1_9SPHN</name>
<dbReference type="PANTHER" id="PTHR48106:SF18">
    <property type="entry name" value="QUINONE OXIDOREDUCTASE PIG3"/>
    <property type="match status" value="1"/>
</dbReference>
<dbReference type="SMART" id="SM00829">
    <property type="entry name" value="PKS_ER"/>
    <property type="match status" value="1"/>
</dbReference>